<feature type="region of interest" description="Disordered" evidence="1">
    <location>
        <begin position="196"/>
        <end position="217"/>
    </location>
</feature>
<feature type="signal peptide" evidence="2">
    <location>
        <begin position="1"/>
        <end position="17"/>
    </location>
</feature>
<evidence type="ECO:0000256" key="1">
    <source>
        <dbReference type="SAM" id="MobiDB-lite"/>
    </source>
</evidence>
<evidence type="ECO:0000256" key="2">
    <source>
        <dbReference type="SAM" id="SignalP"/>
    </source>
</evidence>
<organism evidence="3 4">
    <name type="scientific">Gemmata obscuriglobus</name>
    <dbReference type="NCBI Taxonomy" id="114"/>
    <lineage>
        <taxon>Bacteria</taxon>
        <taxon>Pseudomonadati</taxon>
        <taxon>Planctomycetota</taxon>
        <taxon>Planctomycetia</taxon>
        <taxon>Gemmatales</taxon>
        <taxon>Gemmataceae</taxon>
        <taxon>Gemmata</taxon>
    </lineage>
</organism>
<evidence type="ECO:0000313" key="4">
    <source>
        <dbReference type="Proteomes" id="UP000245802"/>
    </source>
</evidence>
<feature type="chain" id="PRO_5016428796" evidence="2">
    <location>
        <begin position="18"/>
        <end position="217"/>
    </location>
</feature>
<keyword evidence="4" id="KW-1185">Reference proteome</keyword>
<dbReference type="EMBL" id="CP025958">
    <property type="protein sequence ID" value="AWM39550.1"/>
    <property type="molecule type" value="Genomic_DNA"/>
</dbReference>
<reference evidence="3 4" key="1">
    <citation type="submission" date="2018-01" db="EMBL/GenBank/DDBJ databases">
        <title>G. obscuriglobus.</title>
        <authorList>
            <person name="Franke J."/>
            <person name="Blomberg W."/>
            <person name="Selmecki A."/>
        </authorList>
    </citation>
    <scope>NUCLEOTIDE SEQUENCE [LARGE SCALE GENOMIC DNA]</scope>
    <source>
        <strain evidence="3 4">DSM 5831</strain>
    </source>
</reference>
<evidence type="ECO:0000313" key="3">
    <source>
        <dbReference type="EMBL" id="AWM39550.1"/>
    </source>
</evidence>
<dbReference type="AlphaFoldDB" id="A0A2Z3HE28"/>
<name>A0A2Z3HE28_9BACT</name>
<gene>
    <name evidence="3" type="ORF">C1280_22840</name>
</gene>
<keyword evidence="2" id="KW-0732">Signal</keyword>
<sequence length="217" mass="24163">MLALTAGLMLAPLPARADDYFITVFTAESVPFESKKTHTFAALQKVSDGAVTQHSISWLPESRKVRGLTLRPEAGANVSLDETFKLCRELGMRVSVWGPYRTKPELYDLLVCQKQKLESGTVRYKPTDSMYPSNVACNCYHALWQPVAPHRKYAGPFNCGDATGPVTVHLFSKWLIEPCHTQGGLLELSVPKGEPVTRRAFDDKPTRADAIRSARER</sequence>
<protein>
    <submittedName>
        <fullName evidence="3">Uncharacterized protein</fullName>
    </submittedName>
</protein>
<proteinExistence type="predicted"/>
<dbReference type="Proteomes" id="UP000245802">
    <property type="component" value="Chromosome"/>
</dbReference>
<accession>A0A2Z3HE28</accession>
<dbReference type="KEGG" id="gog:C1280_22840"/>